<dbReference type="AlphaFoldDB" id="A0A964URI8"/>
<sequence length="308" mass="32334">MEYEFVLADVFTEQPFGGNQLAVFPDARGLSGTTMQALAKEFNFSETAFACPLADPDSYRLRIFTPHLELPFAGHPTIGSASVLAAGGHGRLRAEERRMTFEEGIGPVTVDVRGTFSRLAVPAPYEAPSHRPPVETVAQALSLTGEDVLECWYGGAGLPFCYVQLASADAVDRAVLDKAVWAAGLADGYSPHLYVFAGEFRSSSSTLYARAFVPAVGVDEDSATGSAGAGLIGSLTRRSALSDGDHMLRIRQGSRMGRPSLIEAGARTEGGQLVALTVGGFTTVVGRGTITVPHSDDHAGPFPASAAA</sequence>
<dbReference type="EMBL" id="JAAAHS010000099">
    <property type="protein sequence ID" value="NBE52753.1"/>
    <property type="molecule type" value="Genomic_DNA"/>
</dbReference>
<keyword evidence="3" id="KW-1185">Reference proteome</keyword>
<dbReference type="Proteomes" id="UP000598297">
    <property type="component" value="Unassembled WGS sequence"/>
</dbReference>
<dbReference type="SUPFAM" id="SSF54506">
    <property type="entry name" value="Diaminopimelate epimerase-like"/>
    <property type="match status" value="1"/>
</dbReference>
<reference evidence="2" key="1">
    <citation type="submission" date="2020-01" db="EMBL/GenBank/DDBJ databases">
        <title>Whole-genome analyses of novel actinobacteria.</title>
        <authorList>
            <person name="Sahin N."/>
        </authorList>
    </citation>
    <scope>NUCLEOTIDE SEQUENCE</scope>
    <source>
        <strain evidence="2">YC537</strain>
    </source>
</reference>
<dbReference type="Gene3D" id="3.10.310.10">
    <property type="entry name" value="Diaminopimelate Epimerase, Chain A, domain 1"/>
    <property type="match status" value="2"/>
</dbReference>
<dbReference type="InterPro" id="IPR003719">
    <property type="entry name" value="Phenazine_PhzF-like"/>
</dbReference>
<feature type="active site" evidence="1">
    <location>
        <position position="46"/>
    </location>
</feature>
<dbReference type="Pfam" id="PF02567">
    <property type="entry name" value="PhzC-PhzF"/>
    <property type="match status" value="1"/>
</dbReference>
<protein>
    <submittedName>
        <fullName evidence="2">PhzF family phenazine biosynthesis isomerase</fullName>
    </submittedName>
</protein>
<proteinExistence type="predicted"/>
<dbReference type="GO" id="GO:0005737">
    <property type="term" value="C:cytoplasm"/>
    <property type="evidence" value="ECO:0007669"/>
    <property type="project" value="TreeGrafter"/>
</dbReference>
<dbReference type="NCBIfam" id="TIGR00654">
    <property type="entry name" value="PhzF_family"/>
    <property type="match status" value="1"/>
</dbReference>
<evidence type="ECO:0000313" key="3">
    <source>
        <dbReference type="Proteomes" id="UP000598297"/>
    </source>
</evidence>
<accession>A0A964URI8</accession>
<dbReference type="RefSeq" id="WP_161697984.1">
    <property type="nucleotide sequence ID" value="NZ_JAAAHS010000099.1"/>
</dbReference>
<organism evidence="2 3">
    <name type="scientific">Streptomyces boluensis</name>
    <dbReference type="NCBI Taxonomy" id="1775135"/>
    <lineage>
        <taxon>Bacteria</taxon>
        <taxon>Bacillati</taxon>
        <taxon>Actinomycetota</taxon>
        <taxon>Actinomycetes</taxon>
        <taxon>Kitasatosporales</taxon>
        <taxon>Streptomycetaceae</taxon>
        <taxon>Streptomyces</taxon>
    </lineage>
</organism>
<keyword evidence="2" id="KW-0413">Isomerase</keyword>
<name>A0A964URI8_9ACTN</name>
<evidence type="ECO:0000256" key="1">
    <source>
        <dbReference type="PIRSR" id="PIRSR016184-1"/>
    </source>
</evidence>
<dbReference type="OrthoDB" id="9788221at2"/>
<dbReference type="PANTHER" id="PTHR13774">
    <property type="entry name" value="PHENAZINE BIOSYNTHESIS PROTEIN"/>
    <property type="match status" value="1"/>
</dbReference>
<dbReference type="GO" id="GO:0016853">
    <property type="term" value="F:isomerase activity"/>
    <property type="evidence" value="ECO:0007669"/>
    <property type="project" value="UniProtKB-KW"/>
</dbReference>
<dbReference type="PANTHER" id="PTHR13774:SF32">
    <property type="entry name" value="ANTISENSE-ENHANCING SEQUENCE 1"/>
    <property type="match status" value="1"/>
</dbReference>
<dbReference type="PIRSF" id="PIRSF016184">
    <property type="entry name" value="PhzC_PhzF"/>
    <property type="match status" value="1"/>
</dbReference>
<gene>
    <name evidence="2" type="ORF">GUY60_15220</name>
</gene>
<evidence type="ECO:0000313" key="2">
    <source>
        <dbReference type="EMBL" id="NBE52753.1"/>
    </source>
</evidence>
<comment type="caution">
    <text evidence="2">The sequence shown here is derived from an EMBL/GenBank/DDBJ whole genome shotgun (WGS) entry which is preliminary data.</text>
</comment>